<dbReference type="STRING" id="926567.TheveDRAFT_0974"/>
<keyword evidence="2" id="KW-1185">Reference proteome</keyword>
<name>H0US15_9BACT</name>
<accession>H0US15</accession>
<organism evidence="1 2">
    <name type="scientific">Thermanaerovibrio velox DSM 12556</name>
    <dbReference type="NCBI Taxonomy" id="926567"/>
    <lineage>
        <taxon>Bacteria</taxon>
        <taxon>Thermotogati</taxon>
        <taxon>Synergistota</taxon>
        <taxon>Synergistia</taxon>
        <taxon>Synergistales</taxon>
        <taxon>Synergistaceae</taxon>
        <taxon>Thermanaerovibrio</taxon>
    </lineage>
</organism>
<evidence type="ECO:0000313" key="1">
    <source>
        <dbReference type="EMBL" id="EHM10104.1"/>
    </source>
</evidence>
<dbReference type="HOGENOM" id="CLU_982241_0_0_0"/>
<proteinExistence type="predicted"/>
<sequence length="271" mass="30217">MLNGIRYCVFRILCVLFLIVLMPSCGYALEIWASSPWLAQMIGFIAGVHGKVHSVRTWDDQGRMVRSSSPRGVAVALDRNEANEAGIGKYKGTRFLFERPLPLGGARSETAYFDPAVLPFVGQKVLSFLAKEDPDNYPYYQRRLAEFQSRLESTMEVGRQLLKGVEVLDLTGSMGPWIGAAVSRSARPPLDLWRDWSRGARGDLLSVALGSAKQKGWLVVMDPWTPAPISSAVQASGVRTIKLSPPRGGGDIFLYYYDLYLEIWNLLRKQT</sequence>
<protein>
    <submittedName>
        <fullName evidence="1">Uncharacterized protein</fullName>
    </submittedName>
</protein>
<dbReference type="Proteomes" id="UP000005730">
    <property type="component" value="Chromosome"/>
</dbReference>
<gene>
    <name evidence="1" type="ORF">TheveDRAFT_0974</name>
</gene>
<dbReference type="SUPFAM" id="SSF53807">
    <property type="entry name" value="Helical backbone' metal receptor"/>
    <property type="match status" value="1"/>
</dbReference>
<dbReference type="EMBL" id="CM001377">
    <property type="protein sequence ID" value="EHM10104.1"/>
    <property type="molecule type" value="Genomic_DNA"/>
</dbReference>
<evidence type="ECO:0000313" key="2">
    <source>
        <dbReference type="Proteomes" id="UP000005730"/>
    </source>
</evidence>
<reference evidence="1 2" key="1">
    <citation type="submission" date="2011-10" db="EMBL/GenBank/DDBJ databases">
        <title>The Noncontiguous Finished genome of Thermanaerovibrio velox DSM 12556.</title>
        <authorList>
            <consortium name="US DOE Joint Genome Institute (JGI-PGF)"/>
            <person name="Lucas S."/>
            <person name="Copeland A."/>
            <person name="Lapidus A."/>
            <person name="Glavina del Rio T."/>
            <person name="Dalin E."/>
            <person name="Tice H."/>
            <person name="Bruce D."/>
            <person name="Goodwin L."/>
            <person name="Pitluck S."/>
            <person name="Peters L."/>
            <person name="Mikhailova N."/>
            <person name="Teshima H."/>
            <person name="Kyrpides N."/>
            <person name="Mavromatis K."/>
            <person name="Ivanova N."/>
            <person name="Markowitz V."/>
            <person name="Cheng J.-F."/>
            <person name="Hugenholtz P."/>
            <person name="Woyke T."/>
            <person name="Wu D."/>
            <person name="Spring S."/>
            <person name="Brambilla E.-M."/>
            <person name="Klenk H.-P."/>
            <person name="Eisen J.A."/>
        </authorList>
    </citation>
    <scope>NUCLEOTIDE SEQUENCE [LARGE SCALE GENOMIC DNA]</scope>
    <source>
        <strain evidence="1 2">DSM 12556</strain>
    </source>
</reference>
<dbReference type="eggNOG" id="COG0803">
    <property type="taxonomic scope" value="Bacteria"/>
</dbReference>
<dbReference type="AlphaFoldDB" id="H0US15"/>